<keyword evidence="4 6" id="KW-1133">Transmembrane helix</keyword>
<dbReference type="HOGENOM" id="CLU_1521297_0_0_1"/>
<accession>S4RB41</accession>
<dbReference type="GeneTree" id="ENSGT00940000155870"/>
<reference evidence="7" key="1">
    <citation type="submission" date="2025-08" db="UniProtKB">
        <authorList>
            <consortium name="Ensembl"/>
        </authorList>
    </citation>
    <scope>IDENTIFICATION</scope>
</reference>
<dbReference type="OMA" id="TRYSHRY"/>
<proteinExistence type="predicted"/>
<evidence type="ECO:0008006" key="8">
    <source>
        <dbReference type="Google" id="ProtNLM"/>
    </source>
</evidence>
<keyword evidence="3 6" id="KW-0812">Transmembrane</keyword>
<organism evidence="7">
    <name type="scientific">Petromyzon marinus</name>
    <name type="common">Sea lamprey</name>
    <dbReference type="NCBI Taxonomy" id="7757"/>
    <lineage>
        <taxon>Eukaryota</taxon>
        <taxon>Metazoa</taxon>
        <taxon>Chordata</taxon>
        <taxon>Craniata</taxon>
        <taxon>Vertebrata</taxon>
        <taxon>Cyclostomata</taxon>
        <taxon>Hyperoartia</taxon>
        <taxon>Petromyzontiformes</taxon>
        <taxon>Petromyzontidae</taxon>
        <taxon>Petromyzon</taxon>
    </lineage>
</organism>
<dbReference type="PANTHER" id="PTHR48020">
    <property type="entry name" value="PROTON MYO-INOSITOL COTRANSPORTER"/>
    <property type="match status" value="1"/>
</dbReference>
<dbReference type="Ensembl" id="ENSPMAT00000002434.1">
    <property type="protein sequence ID" value="ENSPMAP00000002422.1"/>
    <property type="gene ID" value="ENSPMAG00000002223.1"/>
</dbReference>
<dbReference type="InterPro" id="IPR050814">
    <property type="entry name" value="Myo-inositol_Transporter"/>
</dbReference>
<evidence type="ECO:0000313" key="7">
    <source>
        <dbReference type="Ensembl" id="ENSPMAP00000002422.1"/>
    </source>
</evidence>
<dbReference type="AlphaFoldDB" id="S4RB41"/>
<evidence type="ECO:0000256" key="3">
    <source>
        <dbReference type="ARBA" id="ARBA00022692"/>
    </source>
</evidence>
<reference evidence="7" key="2">
    <citation type="submission" date="2025-09" db="UniProtKB">
        <authorList>
            <consortium name="Ensembl"/>
        </authorList>
    </citation>
    <scope>IDENTIFICATION</scope>
</reference>
<dbReference type="SUPFAM" id="SSF103473">
    <property type="entry name" value="MFS general substrate transporter"/>
    <property type="match status" value="1"/>
</dbReference>
<sequence>GWVLWKMIKHPPTRRALVVGCGLQMFQQLAGINTVMYYSATILQMAGVADDSTAIWLASATAFTNFIFSALGVWLVERVGRRQLSLISMAGAIVSLALLGCAFLLASQTSPPVILHPHDPAVTNSSCMAYSVGRSVCETCMLDPYCGFCFGMNGSHVDKSSCLPADPDNTDQATWGR</sequence>
<comment type="subcellular location">
    <subcellularLocation>
        <location evidence="1">Membrane</location>
        <topology evidence="1">Multi-pass membrane protein</topology>
    </subcellularLocation>
</comment>
<dbReference type="GO" id="GO:0005366">
    <property type="term" value="F:myo-inositol:proton symporter activity"/>
    <property type="evidence" value="ECO:0007669"/>
    <property type="project" value="TreeGrafter"/>
</dbReference>
<keyword evidence="5 6" id="KW-0472">Membrane</keyword>
<evidence type="ECO:0000256" key="2">
    <source>
        <dbReference type="ARBA" id="ARBA00022448"/>
    </source>
</evidence>
<dbReference type="STRING" id="7757.ENSPMAP00000002422"/>
<feature type="transmembrane region" description="Helical" evidence="6">
    <location>
        <begin position="55"/>
        <end position="76"/>
    </location>
</feature>
<keyword evidence="2" id="KW-0813">Transport</keyword>
<dbReference type="InterPro" id="IPR036259">
    <property type="entry name" value="MFS_trans_sf"/>
</dbReference>
<name>S4RB41_PETMA</name>
<evidence type="ECO:0000256" key="6">
    <source>
        <dbReference type="SAM" id="Phobius"/>
    </source>
</evidence>
<evidence type="ECO:0000256" key="1">
    <source>
        <dbReference type="ARBA" id="ARBA00004141"/>
    </source>
</evidence>
<dbReference type="InterPro" id="IPR005828">
    <property type="entry name" value="MFS_sugar_transport-like"/>
</dbReference>
<evidence type="ECO:0000256" key="4">
    <source>
        <dbReference type="ARBA" id="ARBA00022989"/>
    </source>
</evidence>
<dbReference type="Pfam" id="PF00083">
    <property type="entry name" value="Sugar_tr"/>
    <property type="match status" value="1"/>
</dbReference>
<evidence type="ECO:0000256" key="5">
    <source>
        <dbReference type="ARBA" id="ARBA00023136"/>
    </source>
</evidence>
<feature type="transmembrane region" description="Helical" evidence="6">
    <location>
        <begin position="83"/>
        <end position="106"/>
    </location>
</feature>
<dbReference type="GO" id="GO:0016324">
    <property type="term" value="C:apical plasma membrane"/>
    <property type="evidence" value="ECO:0007669"/>
    <property type="project" value="TreeGrafter"/>
</dbReference>
<dbReference type="PANTHER" id="PTHR48020:SF12">
    <property type="entry name" value="PROTON MYO-INOSITOL COTRANSPORTER"/>
    <property type="match status" value="1"/>
</dbReference>
<dbReference type="Gene3D" id="1.20.1250.20">
    <property type="entry name" value="MFS general substrate transporter like domains"/>
    <property type="match status" value="1"/>
</dbReference>
<protein>
    <recommendedName>
        <fullName evidence="8">Major facilitator superfamily (MFS) profile domain-containing protein</fullName>
    </recommendedName>
</protein>